<reference evidence="1 2" key="1">
    <citation type="submission" date="2024-05" db="EMBL/GenBank/DDBJ databases">
        <title>Genome sequencing and assembly of Indian major carp, Cirrhinus mrigala (Hamilton, 1822).</title>
        <authorList>
            <person name="Mohindra V."/>
            <person name="Chowdhury L.M."/>
            <person name="Lal K."/>
            <person name="Jena J.K."/>
        </authorList>
    </citation>
    <scope>NUCLEOTIDE SEQUENCE [LARGE SCALE GENOMIC DNA]</scope>
    <source>
        <strain evidence="1">CM1030</strain>
        <tissue evidence="1">Blood</tissue>
    </source>
</reference>
<dbReference type="AlphaFoldDB" id="A0ABD0Q3P6"/>
<dbReference type="EMBL" id="JAMKFB020000011">
    <property type="protein sequence ID" value="KAL0180710.1"/>
    <property type="molecule type" value="Genomic_DNA"/>
</dbReference>
<evidence type="ECO:0000313" key="2">
    <source>
        <dbReference type="Proteomes" id="UP001529510"/>
    </source>
</evidence>
<comment type="caution">
    <text evidence="1">The sequence shown here is derived from an EMBL/GenBank/DDBJ whole genome shotgun (WGS) entry which is preliminary data.</text>
</comment>
<accession>A0ABD0Q3P6</accession>
<keyword evidence="2" id="KW-1185">Reference proteome</keyword>
<proteinExistence type="predicted"/>
<evidence type="ECO:0000313" key="1">
    <source>
        <dbReference type="EMBL" id="KAL0180710.1"/>
    </source>
</evidence>
<organism evidence="1 2">
    <name type="scientific">Cirrhinus mrigala</name>
    <name type="common">Mrigala</name>
    <dbReference type="NCBI Taxonomy" id="683832"/>
    <lineage>
        <taxon>Eukaryota</taxon>
        <taxon>Metazoa</taxon>
        <taxon>Chordata</taxon>
        <taxon>Craniata</taxon>
        <taxon>Vertebrata</taxon>
        <taxon>Euteleostomi</taxon>
        <taxon>Actinopterygii</taxon>
        <taxon>Neopterygii</taxon>
        <taxon>Teleostei</taxon>
        <taxon>Ostariophysi</taxon>
        <taxon>Cypriniformes</taxon>
        <taxon>Cyprinidae</taxon>
        <taxon>Labeoninae</taxon>
        <taxon>Labeonini</taxon>
        <taxon>Cirrhinus</taxon>
    </lineage>
</organism>
<feature type="non-terminal residue" evidence="1">
    <location>
        <position position="1"/>
    </location>
</feature>
<sequence length="99" mass="11114">VIKRNMTGVWVASTAWALNDIVSTLPGINSIGTVLAFADITRPLDLFTPYIRELFTKMEEIQISQQPDIEISPLDNPCPRCSYLSQSNVSMVEMKVVQR</sequence>
<name>A0ABD0Q3P6_CIRMR</name>
<protein>
    <submittedName>
        <fullName evidence="1">Uncharacterized protein</fullName>
    </submittedName>
</protein>
<dbReference type="Proteomes" id="UP001529510">
    <property type="component" value="Unassembled WGS sequence"/>
</dbReference>
<gene>
    <name evidence="1" type="ORF">M9458_023116</name>
</gene>
<feature type="non-terminal residue" evidence="1">
    <location>
        <position position="99"/>
    </location>
</feature>